<dbReference type="EMBL" id="CP043617">
    <property type="protein sequence ID" value="QFR49838.1"/>
    <property type="molecule type" value="Genomic_DNA"/>
</dbReference>
<dbReference type="SUPFAM" id="SSF52540">
    <property type="entry name" value="P-loop containing nucleoside triphosphate hydrolases"/>
    <property type="match status" value="1"/>
</dbReference>
<organism evidence="1 2">
    <name type="scientific">Sulfurimonas lithotrophica</name>
    <dbReference type="NCBI Taxonomy" id="2590022"/>
    <lineage>
        <taxon>Bacteria</taxon>
        <taxon>Pseudomonadati</taxon>
        <taxon>Campylobacterota</taxon>
        <taxon>Epsilonproteobacteria</taxon>
        <taxon>Campylobacterales</taxon>
        <taxon>Sulfurimonadaceae</taxon>
        <taxon>Sulfurimonas</taxon>
    </lineage>
</organism>
<accession>A0A5P8P278</accession>
<dbReference type="KEGG" id="sulg:FJR48_08905"/>
<dbReference type="AlphaFoldDB" id="A0A5P8P278"/>
<protein>
    <submittedName>
        <fullName evidence="1">Uncharacterized protein</fullName>
    </submittedName>
</protein>
<sequence length="477" mass="54989">MKINFFSLLFKKKDKKNNLHIPDTILIKKLKSVCEKNNCKILENTTLFHHSSQIDIPLMAIDPKRGIYIFEYKDWTYSDLANYEIKKSHNNKQSKNTLAFEKTNNFINTKFNEILHNDFVDIFNYLLAENLTFEDYEHLDEEKKSLLPYDKVIFCDNDEDNIRKKLENSRDINNNLPDIDFIMANLLTQYLILDKKDIHFATDEQRAFIDDLSNNNHIIALNGLASSGKTTTLILKAIYLQLLSSQNSVCIIEPTKLSCDIVKQSIIELIEYSIINVDATSINVLTPEEFLNAKTTTYVFCDDASLIDESLVEQIISKCSKAKLSLVNPADTYEHFYKLTKSFHNKIDIEFIQKHPYAAAMQYINYYSNENSKTILCVASIETGKKLSEDLSSYIKEEAVLLDSSKKLIDQKKSFLTLSDYKNVSAQRSEIVILLDVCDVSQSELSYAINLANEKVFLIYEDECPSITTLKKIFNKE</sequence>
<reference evidence="1 2" key="1">
    <citation type="submission" date="2019-09" db="EMBL/GenBank/DDBJ databases">
        <title>Sulfurimonas gotlandica sp. nov., a chemoautotrophic and psychrotolerant epsilonproteobacterium isolated from a pelagic redoxcline, and an emended description of the genus Sulfurimonas.</title>
        <authorList>
            <person name="Wang S."/>
            <person name="Jiang L."/>
            <person name="Shao S."/>
        </authorList>
    </citation>
    <scope>NUCLEOTIDE SEQUENCE [LARGE SCALE GENOMIC DNA]</scope>
    <source>
        <strain evidence="1 2">GYSZ_1</strain>
    </source>
</reference>
<name>A0A5P8P278_9BACT</name>
<dbReference type="Gene3D" id="3.40.50.300">
    <property type="entry name" value="P-loop containing nucleotide triphosphate hydrolases"/>
    <property type="match status" value="1"/>
</dbReference>
<proteinExistence type="predicted"/>
<evidence type="ECO:0000313" key="1">
    <source>
        <dbReference type="EMBL" id="QFR49838.1"/>
    </source>
</evidence>
<evidence type="ECO:0000313" key="2">
    <source>
        <dbReference type="Proteomes" id="UP000326944"/>
    </source>
</evidence>
<dbReference type="OrthoDB" id="5333916at2"/>
<dbReference type="InterPro" id="IPR027417">
    <property type="entry name" value="P-loop_NTPase"/>
</dbReference>
<dbReference type="Proteomes" id="UP000326944">
    <property type="component" value="Chromosome"/>
</dbReference>
<keyword evidence="2" id="KW-1185">Reference proteome</keyword>
<dbReference type="RefSeq" id="WP_152307785.1">
    <property type="nucleotide sequence ID" value="NZ_CP043617.1"/>
</dbReference>
<gene>
    <name evidence="1" type="ORF">FJR48_08905</name>
</gene>